<sequence>MENREQKGPVVATLNPQNSGRCTSWGPSYGGSSNPQVKGASSLHMSTYSEPPSWDPLNEKVMELVQLMILKYRLREPITRAEMLKVFLKGYRRRFPVIFKKASKCLEVIFGIELKEVDPTVHSYILVNSLGLTYDHMLSNNQSMPKIGLLIIILGLIFLEGNCAPEENIWDFLNMVGVGVGRDHFLCGDPWMLLTKEWVQENYLIYRQVQNSNPLRYEFLWGPRALAETNKMKVLEFLDKIKGTDPISYSLWYEKAVRDEEERARARFVPTESTSPLSTSQR</sequence>
<gene>
    <name evidence="4" type="primary">LOC103118075</name>
</gene>
<dbReference type="Pfam" id="PF01454">
    <property type="entry name" value="MAGE"/>
    <property type="match status" value="1"/>
</dbReference>
<feature type="compositionally biased region" description="Polar residues" evidence="1">
    <location>
        <begin position="14"/>
        <end position="36"/>
    </location>
</feature>
<dbReference type="SMART" id="SM01373">
    <property type="entry name" value="MAGE"/>
    <property type="match status" value="1"/>
</dbReference>
<dbReference type="InterPro" id="IPR037445">
    <property type="entry name" value="MAGE"/>
</dbReference>
<dbReference type="FunCoup" id="A0A1S3A2H4">
    <property type="interactions" value="80"/>
</dbReference>
<evidence type="ECO:0000313" key="3">
    <source>
        <dbReference type="Proteomes" id="UP001652624"/>
    </source>
</evidence>
<dbReference type="STRING" id="9365.ENSEEUP00000001535"/>
<accession>A0A1S3A2H4</accession>
<evidence type="ECO:0000259" key="2">
    <source>
        <dbReference type="PROSITE" id="PS50838"/>
    </source>
</evidence>
<dbReference type="PANTHER" id="PTHR11736">
    <property type="entry name" value="MELANOMA-ASSOCIATED ANTIGEN MAGE ANTIGEN"/>
    <property type="match status" value="1"/>
</dbReference>
<protein>
    <submittedName>
        <fullName evidence="4">Melanoma-associated antigen 10</fullName>
    </submittedName>
</protein>
<evidence type="ECO:0000313" key="4">
    <source>
        <dbReference type="RefSeq" id="XP_007528317.1"/>
    </source>
</evidence>
<dbReference type="eggNOG" id="KOG4562">
    <property type="taxonomic scope" value="Eukaryota"/>
</dbReference>
<dbReference type="RefSeq" id="XP_007528317.1">
    <property type="nucleotide sequence ID" value="XM_007528255.1"/>
</dbReference>
<dbReference type="PANTHER" id="PTHR11736:SF84">
    <property type="entry name" value="MELANOMA-ASSOCIATED ANTIGEN C2"/>
    <property type="match status" value="1"/>
</dbReference>
<dbReference type="InterPro" id="IPR041898">
    <property type="entry name" value="MAGE_WH1"/>
</dbReference>
<organism evidence="3 4">
    <name type="scientific">Erinaceus europaeus</name>
    <name type="common">Western European hedgehog</name>
    <dbReference type="NCBI Taxonomy" id="9365"/>
    <lineage>
        <taxon>Eukaryota</taxon>
        <taxon>Metazoa</taxon>
        <taxon>Chordata</taxon>
        <taxon>Craniata</taxon>
        <taxon>Vertebrata</taxon>
        <taxon>Euteleostomi</taxon>
        <taxon>Mammalia</taxon>
        <taxon>Eutheria</taxon>
        <taxon>Laurasiatheria</taxon>
        <taxon>Eulipotyphla</taxon>
        <taxon>Erinaceidae</taxon>
        <taxon>Erinaceinae</taxon>
        <taxon>Erinaceus</taxon>
    </lineage>
</organism>
<dbReference type="FunFam" id="1.10.10.1210:FF:000001">
    <property type="entry name" value="melanoma-associated antigen D1"/>
    <property type="match status" value="1"/>
</dbReference>
<dbReference type="Proteomes" id="UP001652624">
    <property type="component" value="Chromosome X"/>
</dbReference>
<dbReference type="GeneID" id="103118075"/>
<evidence type="ECO:0000256" key="1">
    <source>
        <dbReference type="SAM" id="MobiDB-lite"/>
    </source>
</evidence>
<dbReference type="InParanoid" id="A0A1S3A2H4"/>
<dbReference type="InterPro" id="IPR002190">
    <property type="entry name" value="MHD_dom"/>
</dbReference>
<dbReference type="GO" id="GO:0005634">
    <property type="term" value="C:nucleus"/>
    <property type="evidence" value="ECO:0007669"/>
    <property type="project" value="TreeGrafter"/>
</dbReference>
<dbReference type="PROSITE" id="PS50838">
    <property type="entry name" value="MAGE"/>
    <property type="match status" value="1"/>
</dbReference>
<dbReference type="Gene3D" id="1.10.10.1210">
    <property type="entry name" value="MAGE homology domain, winged helix WH2 motif"/>
    <property type="match status" value="1"/>
</dbReference>
<dbReference type="OrthoDB" id="205198at2759"/>
<proteinExistence type="predicted"/>
<keyword evidence="3" id="KW-1185">Reference proteome</keyword>
<dbReference type="Gene3D" id="1.10.10.1200">
    <property type="entry name" value="MAGE homology domain, winged helix WH1 motif"/>
    <property type="match status" value="1"/>
</dbReference>
<feature type="region of interest" description="Disordered" evidence="1">
    <location>
        <begin position="1"/>
        <end position="45"/>
    </location>
</feature>
<dbReference type="FunFam" id="1.10.10.1200:FF:000007">
    <property type="entry name" value="Melanoma-associated antigen C2"/>
    <property type="match status" value="1"/>
</dbReference>
<dbReference type="GO" id="GO:0000122">
    <property type="term" value="P:negative regulation of transcription by RNA polymerase II"/>
    <property type="evidence" value="ECO:0007669"/>
    <property type="project" value="TreeGrafter"/>
</dbReference>
<name>A0A1S3A2H4_ERIEU</name>
<dbReference type="InterPro" id="IPR041899">
    <property type="entry name" value="MAGE_WH2"/>
</dbReference>
<reference evidence="4" key="1">
    <citation type="submission" date="2025-08" db="UniProtKB">
        <authorList>
            <consortium name="RefSeq"/>
        </authorList>
    </citation>
    <scope>IDENTIFICATION</scope>
</reference>
<dbReference type="AlphaFoldDB" id="A0A1S3A2H4"/>
<feature type="domain" description="MAGE" evidence="2">
    <location>
        <begin position="57"/>
        <end position="256"/>
    </location>
</feature>